<dbReference type="NCBIfam" id="TIGR03805">
    <property type="entry name" value="beta_helix_1"/>
    <property type="match status" value="1"/>
</dbReference>
<dbReference type="InterPro" id="IPR011050">
    <property type="entry name" value="Pectin_lyase_fold/virulence"/>
</dbReference>
<sequence length="408" mass="43115">MRKLLLTVALGAALAACGGHDQSTAQGEGGDAFQAKLQQQLLDAKPGSVIEIPAGHYHLNRGLSLRTDGVTIRGAGKDKTVLSFKGQVVGPEGLLVNASDFTIENLSLEDTKGDALKINQGRNITIRGVRVAWTDGPKTTNGAYGLYPVKTENVLIEDSSVTGASDAGIYVGQSKNIVVRRNRAEQNVAGIEIENSIDADVYENVATGNTGGILVFNMPNLSQAGKASRVFKNQVNANNLDNFAAKGAAVASVPAGSGVVVNSNDKVEIFDNDIGGHRTANVIISSYFSTNYYNTKGVAADYNPYPKGIFVYGNRFKEGGESPDGMKLKMLKTAVYGMSGRFPDVLWDGYADTAHGPLAAEDRICIDGANGVLNADGPNDYKNPSTDTKPYQCTLPKLPPVVLDAAKS</sequence>
<dbReference type="RefSeq" id="WP_026635486.1">
    <property type="nucleotide sequence ID" value="NZ_FONH01000005.1"/>
</dbReference>
<protein>
    <submittedName>
        <fullName evidence="2">Parallel beta-helix repeat-containing protein</fullName>
    </submittedName>
</protein>
<dbReference type="InterPro" id="IPR022442">
    <property type="entry name" value="SO_2930-like_dom"/>
</dbReference>
<dbReference type="Gene3D" id="2.160.20.10">
    <property type="entry name" value="Single-stranded right-handed beta-helix, Pectin lyase-like"/>
    <property type="match status" value="1"/>
</dbReference>
<dbReference type="AlphaFoldDB" id="A0A1I2EVM2"/>
<organism evidence="2 3">
    <name type="scientific">Dyella marensis</name>
    <dbReference type="NCBI Taxonomy" id="500610"/>
    <lineage>
        <taxon>Bacteria</taxon>
        <taxon>Pseudomonadati</taxon>
        <taxon>Pseudomonadota</taxon>
        <taxon>Gammaproteobacteria</taxon>
        <taxon>Lysobacterales</taxon>
        <taxon>Rhodanobacteraceae</taxon>
        <taxon>Dyella</taxon>
    </lineage>
</organism>
<dbReference type="SMART" id="SM00710">
    <property type="entry name" value="PbH1"/>
    <property type="match status" value="5"/>
</dbReference>
<feature type="domain" description="Right handed beta helix" evidence="1">
    <location>
        <begin position="95"/>
        <end position="217"/>
    </location>
</feature>
<gene>
    <name evidence="2" type="ORF">SAMN02799615_02105</name>
</gene>
<evidence type="ECO:0000313" key="3">
    <source>
        <dbReference type="Proteomes" id="UP000199477"/>
    </source>
</evidence>
<evidence type="ECO:0000259" key="1">
    <source>
        <dbReference type="Pfam" id="PF13229"/>
    </source>
</evidence>
<dbReference type="SUPFAM" id="SSF51126">
    <property type="entry name" value="Pectin lyase-like"/>
    <property type="match status" value="1"/>
</dbReference>
<reference evidence="3" key="1">
    <citation type="submission" date="2016-10" db="EMBL/GenBank/DDBJ databases">
        <authorList>
            <person name="Varghese N."/>
            <person name="Submissions S."/>
        </authorList>
    </citation>
    <scope>NUCLEOTIDE SEQUENCE [LARGE SCALE GENOMIC DNA]</scope>
    <source>
        <strain evidence="3">UNC178MFTsu3.1</strain>
    </source>
</reference>
<keyword evidence="3" id="KW-1185">Reference proteome</keyword>
<dbReference type="STRING" id="500610.SAMN02799615_02105"/>
<proteinExistence type="predicted"/>
<evidence type="ECO:0000313" key="2">
    <source>
        <dbReference type="EMBL" id="SFE96508.1"/>
    </source>
</evidence>
<dbReference type="PROSITE" id="PS51257">
    <property type="entry name" value="PROKAR_LIPOPROTEIN"/>
    <property type="match status" value="1"/>
</dbReference>
<dbReference type="InterPro" id="IPR012334">
    <property type="entry name" value="Pectin_lyas_fold"/>
</dbReference>
<dbReference type="InterPro" id="IPR039448">
    <property type="entry name" value="Beta_helix"/>
</dbReference>
<accession>A0A1I2EVM2</accession>
<dbReference type="InterPro" id="IPR006626">
    <property type="entry name" value="PbH1"/>
</dbReference>
<name>A0A1I2EVM2_9GAMM</name>
<dbReference type="Proteomes" id="UP000199477">
    <property type="component" value="Unassembled WGS sequence"/>
</dbReference>
<dbReference type="EMBL" id="FONH01000005">
    <property type="protein sequence ID" value="SFE96508.1"/>
    <property type="molecule type" value="Genomic_DNA"/>
</dbReference>
<dbReference type="Pfam" id="PF13229">
    <property type="entry name" value="Beta_helix"/>
    <property type="match status" value="1"/>
</dbReference>